<dbReference type="GO" id="GO:0000166">
    <property type="term" value="F:nucleotide binding"/>
    <property type="evidence" value="ECO:0007669"/>
    <property type="project" value="UniProtKB-KW"/>
</dbReference>
<dbReference type="InterPro" id="IPR033856">
    <property type="entry name" value="Trp_halogen"/>
</dbReference>
<evidence type="ECO:0000256" key="2">
    <source>
        <dbReference type="PIRSR" id="PIRSR011396-2"/>
    </source>
</evidence>
<reference evidence="3 4" key="1">
    <citation type="submission" date="2020-08" db="EMBL/GenBank/DDBJ databases">
        <title>The genome sequence of Novosphingobium flavum 4Y4.</title>
        <authorList>
            <person name="Liu Y."/>
        </authorList>
    </citation>
    <scope>NUCLEOTIDE SEQUENCE [LARGE SCALE GENOMIC DNA]</scope>
    <source>
        <strain evidence="3 4">4Y4</strain>
    </source>
</reference>
<dbReference type="Pfam" id="PF04820">
    <property type="entry name" value="Trp_halogenase"/>
    <property type="match status" value="1"/>
</dbReference>
<dbReference type="GO" id="GO:0004497">
    <property type="term" value="F:monooxygenase activity"/>
    <property type="evidence" value="ECO:0007669"/>
    <property type="project" value="InterPro"/>
</dbReference>
<feature type="active site" evidence="1">
    <location>
        <position position="79"/>
    </location>
</feature>
<dbReference type="RefSeq" id="WP_185683430.1">
    <property type="nucleotide sequence ID" value="NZ_JACLAU010000013.1"/>
</dbReference>
<dbReference type="Proteomes" id="UP000520156">
    <property type="component" value="Unassembled WGS sequence"/>
</dbReference>
<evidence type="ECO:0000313" key="3">
    <source>
        <dbReference type="EMBL" id="MBC2652009.1"/>
    </source>
</evidence>
<dbReference type="SUPFAM" id="SSF51905">
    <property type="entry name" value="FAD/NAD(P)-binding domain"/>
    <property type="match status" value="1"/>
</dbReference>
<evidence type="ECO:0000313" key="4">
    <source>
        <dbReference type="Proteomes" id="UP000520156"/>
    </source>
</evidence>
<dbReference type="PIRSF" id="PIRSF011396">
    <property type="entry name" value="Trp_halogenase"/>
    <property type="match status" value="1"/>
</dbReference>
<keyword evidence="2" id="KW-0285">Flavoprotein</keyword>
<feature type="binding site" evidence="2">
    <location>
        <position position="343"/>
    </location>
    <ligand>
        <name>L-tryptophan</name>
        <dbReference type="ChEBI" id="CHEBI:57912"/>
    </ligand>
</feature>
<sequence length="504" mass="56529">MDDRRIRDVVVVGGGTAGWMAAAALSSTMGDQLRIRLVESEEIGTVGVGEATIPAIRLFNGLCGIDEDAFVKATQGSFKLGIEFQNWGRVGDSYMHAFGQIGQSLDMIEFWQYWLRGRQEGVAAPLGHYSFNETVGRAGRFARVGRIPNTELDGISYAFHFDASLYAAFLRGLAERNGVVRTEGRIREVRLDPQSGHVAAVELESGESLAGELFIDCSGFRGLLIEQALETGYVDWTHWLPCDRAIAVPTANVGTLRPYTQSIAHAAGWQWRIPLQHRTGNGHVFCSAFMDEDEARRVLLDTVEGEPLADPRTIRFRTGMRRKAWNRNVIALGLSSGFLEPLESTSIHLVQNGIARLLSHFPDRNFAPANVEAYNRRIAYDYERIRDFIILHYHANQRDEPFWRQVREMAVPDSLQDKIDLFRATGRVFREQEELFTEVGWFQVLTGQNIVPETYHPLADVLTRDELAGFLRDIKTIVSAPVSRLPTHEEFIAHQCAAVLGRAA</sequence>
<gene>
    <name evidence="3" type="ORF">H7F49_09860</name>
</gene>
<keyword evidence="4" id="KW-1185">Reference proteome</keyword>
<dbReference type="InterPro" id="IPR036188">
    <property type="entry name" value="FAD/NAD-bd_sf"/>
</dbReference>
<name>A0A7X1KC83_9SPHN</name>
<keyword evidence="2" id="KW-0547">Nucleotide-binding</keyword>
<proteinExistence type="predicted"/>
<dbReference type="PANTHER" id="PTHR43747">
    <property type="entry name" value="FAD-BINDING PROTEIN"/>
    <property type="match status" value="1"/>
</dbReference>
<dbReference type="AlphaFoldDB" id="A0A7X1KC83"/>
<feature type="binding site" evidence="2">
    <location>
        <position position="79"/>
    </location>
    <ligand>
        <name>7-chloro-L-tryptophan</name>
        <dbReference type="ChEBI" id="CHEBI:58713"/>
    </ligand>
</feature>
<feature type="binding site" evidence="2">
    <location>
        <begin position="14"/>
        <end position="17"/>
    </location>
    <ligand>
        <name>FAD</name>
        <dbReference type="ChEBI" id="CHEBI:57692"/>
    </ligand>
</feature>
<dbReference type="InterPro" id="IPR050816">
    <property type="entry name" value="Flavin-dep_Halogenase_NPB"/>
</dbReference>
<feature type="binding site" evidence="2">
    <location>
        <position position="334"/>
    </location>
    <ligand>
        <name>FAD</name>
        <dbReference type="ChEBI" id="CHEBI:57692"/>
    </ligand>
</feature>
<protein>
    <submittedName>
        <fullName evidence="3">Tryptophan 7-halogenase</fullName>
    </submittedName>
</protein>
<accession>A0A7X1KC83</accession>
<dbReference type="Gene3D" id="3.50.50.60">
    <property type="entry name" value="FAD/NAD(P)-binding domain"/>
    <property type="match status" value="1"/>
</dbReference>
<feature type="binding site" evidence="2">
    <location>
        <position position="347"/>
    </location>
    <ligand>
        <name>FAD</name>
        <dbReference type="ChEBI" id="CHEBI:57692"/>
    </ligand>
</feature>
<keyword evidence="2" id="KW-0274">FAD</keyword>
<dbReference type="InterPro" id="IPR006905">
    <property type="entry name" value="Flavin_halogenase"/>
</dbReference>
<organism evidence="3 4">
    <name type="scientific">Novosphingobium aerophilum</name>
    <dbReference type="NCBI Taxonomy" id="2839843"/>
    <lineage>
        <taxon>Bacteria</taxon>
        <taxon>Pseudomonadati</taxon>
        <taxon>Pseudomonadota</taxon>
        <taxon>Alphaproteobacteria</taxon>
        <taxon>Sphingomonadales</taxon>
        <taxon>Sphingomonadaceae</taxon>
        <taxon>Novosphingobium</taxon>
    </lineage>
</organism>
<dbReference type="EMBL" id="JACLAU010000013">
    <property type="protein sequence ID" value="MBC2652009.1"/>
    <property type="molecule type" value="Genomic_DNA"/>
</dbReference>
<dbReference type="PANTHER" id="PTHR43747:SF4">
    <property type="entry name" value="FLAVIN-DEPENDENT TRYPTOPHAN HALOGENASE"/>
    <property type="match status" value="1"/>
</dbReference>
<comment type="caution">
    <text evidence="3">The sequence shown here is derived from an EMBL/GenBank/DDBJ whole genome shotgun (WGS) entry which is preliminary data.</text>
</comment>
<evidence type="ECO:0000256" key="1">
    <source>
        <dbReference type="PIRSR" id="PIRSR011396-1"/>
    </source>
</evidence>